<dbReference type="PANTHER" id="PTHR11138">
    <property type="entry name" value="METHIONYL-TRNA FORMYLTRANSFERASE"/>
    <property type="match status" value="1"/>
</dbReference>
<gene>
    <name evidence="7" type="primary">FMT1</name>
    <name evidence="7" type="ORF">EHS24_002332</name>
</gene>
<feature type="domain" description="Formyl transferase C-terminal" evidence="6">
    <location>
        <begin position="254"/>
        <end position="363"/>
    </location>
</feature>
<feature type="domain" description="Formyl transferase N-terminal" evidence="5">
    <location>
        <begin position="43"/>
        <end position="231"/>
    </location>
</feature>
<evidence type="ECO:0000313" key="8">
    <source>
        <dbReference type="Proteomes" id="UP000279236"/>
    </source>
</evidence>
<name>A0A427XIK9_9TREE</name>
<comment type="caution">
    <text evidence="7">The sequence shown here is derived from an EMBL/GenBank/DDBJ whole genome shotgun (WGS) entry which is preliminary data.</text>
</comment>
<dbReference type="InterPro" id="IPR036477">
    <property type="entry name" value="Formyl_transf_N_sf"/>
</dbReference>
<evidence type="ECO:0000256" key="3">
    <source>
        <dbReference type="ARBA" id="ARBA00022679"/>
    </source>
</evidence>
<dbReference type="OrthoDB" id="10268103at2759"/>
<dbReference type="Pfam" id="PF02911">
    <property type="entry name" value="Formyl_trans_C"/>
    <property type="match status" value="1"/>
</dbReference>
<proteinExistence type="inferred from homology"/>
<dbReference type="CDD" id="cd08646">
    <property type="entry name" value="FMT_core_Met-tRNA-FMT_N"/>
    <property type="match status" value="1"/>
</dbReference>
<dbReference type="GO" id="GO:0005739">
    <property type="term" value="C:mitochondrion"/>
    <property type="evidence" value="ECO:0007669"/>
    <property type="project" value="TreeGrafter"/>
</dbReference>
<dbReference type="GO" id="GO:0004479">
    <property type="term" value="F:methionyl-tRNA formyltransferase activity"/>
    <property type="evidence" value="ECO:0007669"/>
    <property type="project" value="UniProtKB-EC"/>
</dbReference>
<comment type="similarity">
    <text evidence="1">Belongs to the Fmt family.</text>
</comment>
<sequence length="379" mass="41293">MLGLRTACSSRSRAAVGLLAHRTPLACSSLRQYSTLPKEPFKILFCGSDEFSVAILKELLLAEDTWQTISVLTPPERQVGRGGKQLYVPPLKAFAHDAALTTHTVPTTGLKGEDYTWPRPFLTPHGAHLLVTASFGHIIPSRLLDPFTHTLNVHPSVLPRYRGAAPVQWAIANRDPTTGVSVQTVGKREVGVDSGHILGAVEDVPIPDHATYGTLLPELSELGGKLLVQVLRRMIADEVVPRPQDSAAATRAPKITSDMSRVDWTLPAASIEARNRAWGEHTRLWSQVDTPTRGSITFQLGDLGLASTDTLPGWMAKFPDPEPATAFLDKRNKRILVATGDGFVQVKSVIPAAKTRMEVTNWFLALDKDAAAKGWTKFV</sequence>
<dbReference type="PANTHER" id="PTHR11138:SF5">
    <property type="entry name" value="METHIONYL-TRNA FORMYLTRANSFERASE, MITOCHONDRIAL"/>
    <property type="match status" value="1"/>
</dbReference>
<dbReference type="Gene3D" id="3.40.50.12230">
    <property type="match status" value="1"/>
</dbReference>
<dbReference type="GeneID" id="39586875"/>
<dbReference type="InterPro" id="IPR011034">
    <property type="entry name" value="Formyl_transferase-like_C_sf"/>
</dbReference>
<dbReference type="InterPro" id="IPR005793">
    <property type="entry name" value="Formyl_trans_C"/>
</dbReference>
<protein>
    <recommendedName>
        <fullName evidence="2">methionyl-tRNA formyltransferase</fullName>
        <ecNumber evidence="2">2.1.2.9</ecNumber>
    </recommendedName>
</protein>
<dbReference type="EMBL" id="RSCE01000012">
    <property type="protein sequence ID" value="RSH78604.1"/>
    <property type="molecule type" value="Genomic_DNA"/>
</dbReference>
<dbReference type="EC" id="2.1.2.9" evidence="2"/>
<dbReference type="Pfam" id="PF00551">
    <property type="entry name" value="Formyl_trans_N"/>
    <property type="match status" value="1"/>
</dbReference>
<evidence type="ECO:0000259" key="5">
    <source>
        <dbReference type="Pfam" id="PF00551"/>
    </source>
</evidence>
<evidence type="ECO:0000256" key="2">
    <source>
        <dbReference type="ARBA" id="ARBA00012261"/>
    </source>
</evidence>
<dbReference type="STRING" id="105984.A0A427XIK9"/>
<keyword evidence="4" id="KW-0648">Protein biosynthesis</keyword>
<evidence type="ECO:0000259" key="6">
    <source>
        <dbReference type="Pfam" id="PF02911"/>
    </source>
</evidence>
<dbReference type="InterPro" id="IPR041711">
    <property type="entry name" value="Met-tRNA-FMT_N"/>
</dbReference>
<evidence type="ECO:0000256" key="4">
    <source>
        <dbReference type="ARBA" id="ARBA00022917"/>
    </source>
</evidence>
<evidence type="ECO:0000313" key="7">
    <source>
        <dbReference type="EMBL" id="RSH78604.1"/>
    </source>
</evidence>
<dbReference type="SUPFAM" id="SSF50486">
    <property type="entry name" value="FMT C-terminal domain-like"/>
    <property type="match status" value="1"/>
</dbReference>
<accession>A0A427XIK9</accession>
<keyword evidence="8" id="KW-1185">Reference proteome</keyword>
<reference evidence="7 8" key="1">
    <citation type="submission" date="2018-11" db="EMBL/GenBank/DDBJ databases">
        <title>Genome sequence of Apiotrichum porosum DSM 27194.</title>
        <authorList>
            <person name="Aliyu H."/>
            <person name="Gorte O."/>
            <person name="Ochsenreither K."/>
        </authorList>
    </citation>
    <scope>NUCLEOTIDE SEQUENCE [LARGE SCALE GENOMIC DNA]</scope>
    <source>
        <strain evidence="7 8">DSM 27194</strain>
    </source>
</reference>
<dbReference type="AlphaFoldDB" id="A0A427XIK9"/>
<dbReference type="RefSeq" id="XP_028473751.1">
    <property type="nucleotide sequence ID" value="XM_028618073.1"/>
</dbReference>
<organism evidence="7 8">
    <name type="scientific">Apiotrichum porosum</name>
    <dbReference type="NCBI Taxonomy" id="105984"/>
    <lineage>
        <taxon>Eukaryota</taxon>
        <taxon>Fungi</taxon>
        <taxon>Dikarya</taxon>
        <taxon>Basidiomycota</taxon>
        <taxon>Agaricomycotina</taxon>
        <taxon>Tremellomycetes</taxon>
        <taxon>Trichosporonales</taxon>
        <taxon>Trichosporonaceae</taxon>
        <taxon>Apiotrichum</taxon>
    </lineage>
</organism>
<evidence type="ECO:0000256" key="1">
    <source>
        <dbReference type="ARBA" id="ARBA00010699"/>
    </source>
</evidence>
<dbReference type="Proteomes" id="UP000279236">
    <property type="component" value="Unassembled WGS sequence"/>
</dbReference>
<keyword evidence="3 7" id="KW-0808">Transferase</keyword>
<dbReference type="InterPro" id="IPR002376">
    <property type="entry name" value="Formyl_transf_N"/>
</dbReference>
<dbReference type="SUPFAM" id="SSF53328">
    <property type="entry name" value="Formyltransferase"/>
    <property type="match status" value="1"/>
</dbReference>